<reference evidence="1 2" key="1">
    <citation type="journal article" date="2019" name="Emerg. Microbes Infect.">
        <title>Comprehensive subspecies identification of 175 nontuberculous mycobacteria species based on 7547 genomic profiles.</title>
        <authorList>
            <person name="Matsumoto Y."/>
            <person name="Kinjo T."/>
            <person name="Motooka D."/>
            <person name="Nabeya D."/>
            <person name="Jung N."/>
            <person name="Uechi K."/>
            <person name="Horii T."/>
            <person name="Iida T."/>
            <person name="Fujita J."/>
            <person name="Nakamura S."/>
        </authorList>
    </citation>
    <scope>NUCLEOTIDE SEQUENCE [LARGE SCALE GENOMIC DNA]</scope>
    <source>
        <strain evidence="1 2">JCM 30996</strain>
    </source>
</reference>
<keyword evidence="2" id="KW-1185">Reference proteome</keyword>
<gene>
    <name evidence="1" type="ORF">MHIP_11360</name>
</gene>
<sequence length="156" mass="16312">MGGYLVQRANDRAETPLRSGRVLATRPWVRPAGAGISFHPSSPDLLELLTLIPDTVRTDNLTAAGAVCRSAAGWSLSRSVDTRVELLSSAADGTRAGRLTGSLTGAADSGGGNRPAGSGFITFFTDGASQLKPLAEWNFRARQSIVSRRTATSVPS</sequence>
<accession>A0A7I9ZIJ6</accession>
<evidence type="ECO:0000313" key="2">
    <source>
        <dbReference type="Proteomes" id="UP000465304"/>
    </source>
</evidence>
<dbReference type="EMBL" id="BLLB01000002">
    <property type="protein sequence ID" value="GFH00653.1"/>
    <property type="molecule type" value="Genomic_DNA"/>
</dbReference>
<evidence type="ECO:0000313" key="1">
    <source>
        <dbReference type="EMBL" id="GFH00653.1"/>
    </source>
</evidence>
<name>A0A7I9ZIJ6_9MYCO</name>
<organism evidence="1 2">
    <name type="scientific">Mycolicibacterium hippocampi</name>
    <dbReference type="NCBI Taxonomy" id="659824"/>
    <lineage>
        <taxon>Bacteria</taxon>
        <taxon>Bacillati</taxon>
        <taxon>Actinomycetota</taxon>
        <taxon>Actinomycetes</taxon>
        <taxon>Mycobacteriales</taxon>
        <taxon>Mycobacteriaceae</taxon>
        <taxon>Mycolicibacterium</taxon>
    </lineage>
</organism>
<dbReference type="Proteomes" id="UP000465304">
    <property type="component" value="Unassembled WGS sequence"/>
</dbReference>
<comment type="caution">
    <text evidence="1">The sequence shown here is derived from an EMBL/GenBank/DDBJ whole genome shotgun (WGS) entry which is preliminary data.</text>
</comment>
<protein>
    <submittedName>
        <fullName evidence="1">Uncharacterized protein</fullName>
    </submittedName>
</protein>
<proteinExistence type="predicted"/>
<dbReference type="AlphaFoldDB" id="A0A7I9ZIJ6"/>